<name>E0VCL3_PEDHC</name>
<feature type="compositionally biased region" description="Polar residues" evidence="6">
    <location>
        <begin position="362"/>
        <end position="373"/>
    </location>
</feature>
<evidence type="ECO:0000313" key="9">
    <source>
        <dbReference type="Proteomes" id="UP000009046"/>
    </source>
</evidence>
<organism>
    <name type="scientific">Pediculus humanus subsp. corporis</name>
    <name type="common">Body louse</name>
    <dbReference type="NCBI Taxonomy" id="121224"/>
    <lineage>
        <taxon>Eukaryota</taxon>
        <taxon>Metazoa</taxon>
        <taxon>Ecdysozoa</taxon>
        <taxon>Arthropoda</taxon>
        <taxon>Hexapoda</taxon>
        <taxon>Insecta</taxon>
        <taxon>Pterygota</taxon>
        <taxon>Neoptera</taxon>
        <taxon>Paraneoptera</taxon>
        <taxon>Psocodea</taxon>
        <taxon>Troctomorpha</taxon>
        <taxon>Phthiraptera</taxon>
        <taxon>Anoplura</taxon>
        <taxon>Pediculidae</taxon>
        <taxon>Pediculus</taxon>
    </lineage>
</organism>
<reference evidence="8" key="3">
    <citation type="submission" date="2021-02" db="UniProtKB">
        <authorList>
            <consortium name="EnsemblMetazoa"/>
        </authorList>
    </citation>
    <scope>IDENTIFICATION</scope>
    <source>
        <strain evidence="8">USDA</strain>
    </source>
</reference>
<protein>
    <recommendedName>
        <fullName evidence="4">SH3 domain-binding protein 5-like</fullName>
    </recommendedName>
</protein>
<feature type="compositionally biased region" description="Polar residues" evidence="6">
    <location>
        <begin position="312"/>
        <end position="344"/>
    </location>
</feature>
<dbReference type="InParanoid" id="E0VCL3"/>
<feature type="region of interest" description="Disordered" evidence="6">
    <location>
        <begin position="492"/>
        <end position="514"/>
    </location>
</feature>
<feature type="region of interest" description="Disordered" evidence="6">
    <location>
        <begin position="310"/>
        <end position="373"/>
    </location>
</feature>
<dbReference type="GO" id="GO:0005737">
    <property type="term" value="C:cytoplasm"/>
    <property type="evidence" value="ECO:0007669"/>
    <property type="project" value="TreeGrafter"/>
</dbReference>
<evidence type="ECO:0000256" key="2">
    <source>
        <dbReference type="ARBA" id="ARBA00022658"/>
    </source>
</evidence>
<reference evidence="7" key="2">
    <citation type="submission" date="2007-04" db="EMBL/GenBank/DDBJ databases">
        <title>The genome of the human body louse.</title>
        <authorList>
            <consortium name="The Human Body Louse Genome Consortium"/>
            <person name="Kirkness E."/>
            <person name="Walenz B."/>
            <person name="Hass B."/>
            <person name="Bruggner R."/>
            <person name="Strausberg R."/>
        </authorList>
    </citation>
    <scope>NUCLEOTIDE SEQUENCE</scope>
    <source>
        <strain evidence="7">USDA</strain>
    </source>
</reference>
<proteinExistence type="inferred from homology"/>
<evidence type="ECO:0000256" key="4">
    <source>
        <dbReference type="ARBA" id="ARBA00040366"/>
    </source>
</evidence>
<evidence type="ECO:0000256" key="1">
    <source>
        <dbReference type="ARBA" id="ARBA00007796"/>
    </source>
</evidence>
<accession>E0VCL3</accession>
<dbReference type="Pfam" id="PF05276">
    <property type="entry name" value="SH3BP5"/>
    <property type="match status" value="1"/>
</dbReference>
<evidence type="ECO:0000256" key="5">
    <source>
        <dbReference type="SAM" id="Coils"/>
    </source>
</evidence>
<dbReference type="GO" id="GO:0004860">
    <property type="term" value="F:protein kinase inhibitor activity"/>
    <property type="evidence" value="ECO:0007669"/>
    <property type="project" value="TreeGrafter"/>
</dbReference>
<dbReference type="EMBL" id="AAZO01001064">
    <property type="status" value="NOT_ANNOTATED_CDS"/>
    <property type="molecule type" value="Genomic_DNA"/>
</dbReference>
<dbReference type="STRING" id="121224.E0VCL3"/>
<evidence type="ECO:0000313" key="8">
    <source>
        <dbReference type="EnsemblMetazoa" id="PHUM089290-PA"/>
    </source>
</evidence>
<dbReference type="EnsemblMetazoa" id="PHUM089290-RA">
    <property type="protein sequence ID" value="PHUM089290-PA"/>
    <property type="gene ID" value="PHUM089290"/>
</dbReference>
<feature type="region of interest" description="Disordered" evidence="6">
    <location>
        <begin position="676"/>
        <end position="701"/>
    </location>
</feature>
<keyword evidence="2" id="KW-0344">Guanine-nucleotide releasing factor</keyword>
<dbReference type="GeneID" id="8231681"/>
<comment type="similarity">
    <text evidence="1">Belongs to the SH3BP5 family.</text>
</comment>
<dbReference type="EMBL" id="DS235059">
    <property type="protein sequence ID" value="EEB11119.1"/>
    <property type="molecule type" value="Genomic_DNA"/>
</dbReference>
<evidence type="ECO:0000256" key="3">
    <source>
        <dbReference type="ARBA" id="ARBA00023054"/>
    </source>
</evidence>
<dbReference type="KEGG" id="phu:Phum_PHUM089290"/>
<dbReference type="HOGENOM" id="CLU_017940_0_0_1"/>
<gene>
    <name evidence="8" type="primary">8231681</name>
    <name evidence="7" type="ORF">Phum_PHUM089290</name>
</gene>
<feature type="coiled-coil region" evidence="5">
    <location>
        <begin position="25"/>
        <end position="52"/>
    </location>
</feature>
<dbReference type="RefSeq" id="XP_002423857.1">
    <property type="nucleotide sequence ID" value="XM_002423812.1"/>
</dbReference>
<dbReference type="AlphaFoldDB" id="E0VCL3"/>
<dbReference type="VEuPathDB" id="VectorBase:PHUM089290"/>
<reference evidence="7" key="1">
    <citation type="submission" date="2007-04" db="EMBL/GenBank/DDBJ databases">
        <title>Annotation of Pediculus humanus corporis strain USDA.</title>
        <authorList>
            <person name="Kirkness E."/>
            <person name="Hannick L."/>
            <person name="Hass B."/>
            <person name="Bruggner R."/>
            <person name="Lawson D."/>
            <person name="Bidwell S."/>
            <person name="Joardar V."/>
            <person name="Caler E."/>
            <person name="Walenz B."/>
            <person name="Inman J."/>
            <person name="Schobel S."/>
            <person name="Galinsky K."/>
            <person name="Amedeo P."/>
            <person name="Strausberg R."/>
        </authorList>
    </citation>
    <scope>NUCLEOTIDE SEQUENCE</scope>
    <source>
        <strain evidence="7">USDA</strain>
    </source>
</reference>
<evidence type="ECO:0000313" key="7">
    <source>
        <dbReference type="EMBL" id="EEB11119.1"/>
    </source>
</evidence>
<keyword evidence="3 5" id="KW-0175">Coiled coil</keyword>
<dbReference type="GO" id="GO:0005085">
    <property type="term" value="F:guanyl-nucleotide exchange factor activity"/>
    <property type="evidence" value="ECO:0007669"/>
    <property type="project" value="UniProtKB-KW"/>
</dbReference>
<dbReference type="GO" id="GO:0035556">
    <property type="term" value="P:intracellular signal transduction"/>
    <property type="evidence" value="ECO:0007669"/>
    <property type="project" value="InterPro"/>
</dbReference>
<feature type="region of interest" description="Disordered" evidence="6">
    <location>
        <begin position="228"/>
        <end position="253"/>
    </location>
</feature>
<dbReference type="eggNOG" id="KOG2008">
    <property type="taxonomic scope" value="Eukaryota"/>
</dbReference>
<dbReference type="CTD" id="8231681"/>
<dbReference type="OrthoDB" id="446789at2759"/>
<evidence type="ECO:0000256" key="6">
    <source>
        <dbReference type="SAM" id="MobiDB-lite"/>
    </source>
</evidence>
<keyword evidence="9" id="KW-1185">Reference proteome</keyword>
<sequence length="701" mass="79406">MSYEKLLDQTEDGVDPRVQVELERLNSSTDEINKLEVDLDEARNQFRQLLQESTSQIESCAKKLGNCIVKVRPYYDARFQAKEALQEAQKAAANFERANSAHAAAKEMVYLAEEGLKAEGRTFDHAWQEMLNHATMRVNESEAERTKCETEHKKTSQNYQLIEMKVCVLQKELKRAITKSRPYFELKIYYNQLLEKQKAKVKSLEKQVADVKLTYSHTLKNLEQISDEIHRTRQKNRQVRSIESKAPPDGMESDNSFPCEICRLKNISGCAKSYKCFHANRNNDNKLESEMESDGNTDNCNIRETNKILSPVSETHSSNPTYSSNTRVSSQPDTDTCENESSLTGPPDTESEEETFKFSETHNFNGGSVSRDNNIISDIMGSGDSKSKSNEVFTDGIFGSKNVKIFQGDDDDLEKNFNSSCFEGIGICSFPIDTELNIDFTKKKSQVPEISSTQSWTEIKLHSPEEEIFSTVKCVRSGKNKNELEEEFDIPYSPLTTEPEGDNPNTLKKAGKNLNEDSFNGSLMAKNENLNDIEGYGSKSLKGTPKKLNIRRQSLDVLWNSAAGEKFKEILSQSIMKLNISSLTEKKLNEGKFIDETEFTRLKNSCKNEKETADSDCDSNAGNQFGINLFNKKNKTENDGKTFSNDKKKCKNQESLPVHIGNFISRKEKLFIKKPPNSLEKTLNNLNADEESNSDSESITW</sequence>
<dbReference type="PANTHER" id="PTHR19423">
    <property type="entry name" value="SH3 DOMAIN-BINDING PROTEIN 5"/>
    <property type="match status" value="1"/>
</dbReference>
<dbReference type="PANTHER" id="PTHR19423:SF8">
    <property type="entry name" value="SH3 DOMAIN-BINDING PROTEIN 5-LIKE"/>
    <property type="match status" value="1"/>
</dbReference>
<dbReference type="Proteomes" id="UP000009046">
    <property type="component" value="Unassembled WGS sequence"/>
</dbReference>
<dbReference type="InterPro" id="IPR007940">
    <property type="entry name" value="SH3BP5"/>
</dbReference>